<dbReference type="GO" id="GO:0003676">
    <property type="term" value="F:nucleic acid binding"/>
    <property type="evidence" value="ECO:0007669"/>
    <property type="project" value="InterPro"/>
</dbReference>
<accession>A0A2Z3GE32</accession>
<evidence type="ECO:0000259" key="1">
    <source>
        <dbReference type="Pfam" id="PF13358"/>
    </source>
</evidence>
<dbReference type="EMBL" id="CP029145">
    <property type="protein sequence ID" value="AWM31899.1"/>
    <property type="molecule type" value="Genomic_DNA"/>
</dbReference>
<dbReference type="Proteomes" id="UP000245999">
    <property type="component" value="Chromosome"/>
</dbReference>
<evidence type="ECO:0000313" key="3">
    <source>
        <dbReference type="Proteomes" id="UP000245999"/>
    </source>
</evidence>
<protein>
    <submittedName>
        <fullName evidence="2">IS630 family transposase</fullName>
    </submittedName>
</protein>
<dbReference type="NCBIfam" id="NF033545">
    <property type="entry name" value="transpos_IS630"/>
    <property type="match status" value="1"/>
</dbReference>
<keyword evidence="3" id="KW-1185">Reference proteome</keyword>
<dbReference type="Gene3D" id="3.30.420.10">
    <property type="entry name" value="Ribonuclease H-like superfamily/Ribonuclease H"/>
    <property type="match status" value="1"/>
</dbReference>
<dbReference type="PANTHER" id="PTHR46564">
    <property type="entry name" value="TRANSPOSASE"/>
    <property type="match status" value="1"/>
</dbReference>
<dbReference type="PANTHER" id="PTHR46564:SF1">
    <property type="entry name" value="TRANSPOSASE"/>
    <property type="match status" value="1"/>
</dbReference>
<reference evidence="3" key="1">
    <citation type="submission" date="2018-04" db="EMBL/GenBank/DDBJ databases">
        <title>Complete genome of Antarctic heterotrophic bacterium Hymenobacter nivis.</title>
        <authorList>
            <person name="Terashima M."/>
        </authorList>
    </citation>
    <scope>NUCLEOTIDE SEQUENCE [LARGE SCALE GENOMIC DNA]</scope>
    <source>
        <strain evidence="3">NBRC 111535</strain>
    </source>
</reference>
<name>A0A2Z3GE32_9BACT</name>
<dbReference type="InterPro" id="IPR047655">
    <property type="entry name" value="Transpos_IS630-like"/>
</dbReference>
<dbReference type="OrthoDB" id="129174at2"/>
<dbReference type="AlphaFoldDB" id="A0A2Z3GE32"/>
<feature type="domain" description="Tc1-like transposase DDE" evidence="1">
    <location>
        <begin position="147"/>
        <end position="250"/>
    </location>
</feature>
<dbReference type="InterPro" id="IPR038717">
    <property type="entry name" value="Tc1-like_DDE_dom"/>
</dbReference>
<dbReference type="InterPro" id="IPR036397">
    <property type="entry name" value="RNaseH_sf"/>
</dbReference>
<dbReference type="SUPFAM" id="SSF46689">
    <property type="entry name" value="Homeodomain-like"/>
    <property type="match status" value="1"/>
</dbReference>
<evidence type="ECO:0000313" key="2">
    <source>
        <dbReference type="EMBL" id="AWM31899.1"/>
    </source>
</evidence>
<dbReference type="InterPro" id="IPR009057">
    <property type="entry name" value="Homeodomain-like_sf"/>
</dbReference>
<dbReference type="Pfam" id="PF13358">
    <property type="entry name" value="DDE_3"/>
    <property type="match status" value="1"/>
</dbReference>
<organism evidence="2 3">
    <name type="scientific">Hymenobacter nivis</name>
    <dbReference type="NCBI Taxonomy" id="1850093"/>
    <lineage>
        <taxon>Bacteria</taxon>
        <taxon>Pseudomonadati</taxon>
        <taxon>Bacteroidota</taxon>
        <taxon>Cytophagia</taxon>
        <taxon>Cytophagales</taxon>
        <taxon>Hymenobacteraceae</taxon>
        <taxon>Hymenobacter</taxon>
    </lineage>
</organism>
<dbReference type="KEGG" id="hnv:DDQ68_03300"/>
<gene>
    <name evidence="2" type="ORF">DDQ68_03300</name>
</gene>
<sequence>MKAYSLDLRERVAAACAEPGAKICQVAARFAVSLSFTNKLLRRQRTTGTLAALPLHPGPAPRLDTTGDQRLLACLREQPDATLAEVAQALLAAGGPVLSTSATWRACERLDWRRKKSLHAAERGTERVVGLRKEFVEALAEEDFTRFVFVEETSTNLTYCRRYGRAPGGQRLQPAVPLHSGPNVTLLAALTALTPAGLGALLRVNGAVNGDVFAAYLDQVLGPTLRPGAVVVLDNLSVHKVAGLDEIAHK</sequence>
<proteinExistence type="predicted"/>